<evidence type="ECO:0000256" key="2">
    <source>
        <dbReference type="ARBA" id="ARBA00022723"/>
    </source>
</evidence>
<dbReference type="Proteomes" id="UP000198324">
    <property type="component" value="Unassembled WGS sequence"/>
</dbReference>
<keyword evidence="4" id="KW-0411">Iron-sulfur</keyword>
<comment type="cofactor">
    <cofactor evidence="1">
        <name>[4Fe-4S] cluster</name>
        <dbReference type="ChEBI" id="CHEBI:49883"/>
    </cofactor>
</comment>
<dbReference type="Gene3D" id="3.30.420.40">
    <property type="match status" value="4"/>
</dbReference>
<sequence>MDMSLGLDIGAYAVKLCVLDQNGAARMERYAPHHGRLTETTALLARQALEAFGAEALARGALTGAGAQTLKDCAPWVDDMAALAEGAARLAPQCSCVAAIGAQSAVFLTGVDQRNRSRLRFSLNSSCAAGTGSFLDEQASRIGIAIEDYGERAMAARSFPRIAGRCSVFAKTDITHHQQEGTPVEEVLLGLAHAVARNYRTSVLRKLPMEAPLFFSGGVARNRAVAHALREQLGLAQEDFVTGPRAPLASALGAAALAQKRRLSLDMRKLLEALREQRETRASDGAVLPPLADFGQGDADGRHEIHARDGFTPLKAYLGVDVGSTSTNLVLLDATGAVLDLRYLRTLGDPERAVRTGLAQFEAAHPVGIEVLGVGVTGSGRILIGRLLGADVVRDEITAQARAASALAPGVDTVFEIGGQDSKFIALDQGRVSDFQMNKVCAAGTGSFLEEQAKKLGIGLEDLAGLALASRTPEDLGERCTVFMEARVASRRSQGARLEDIAAGLCYAVARNYLNRVAAGRGGEGPALLQGGLAYNQGVVNAFRALTGRKVVVPHYFSVSGALGAAMLAREEMAPGPSLFRGFRPAASGQGQAENSASGHADAFTRDIAELVFGTERPRPRAGAFTVGVPRALFAFGMFPMFSGFFEELGCALRLSEPSSERTVALAQEYALDETCYPVKLVNGHAAELLESGVDALFFPDLHSVHHPGASARRSFGCAYMQQAFRMVEQAMSLRRRGVRLLAPRIAFSLGGGFLRSEFITMGRQLGFEDGRAAQALGAAMAAHEDFQVRMAKRRDDVLAGLDPGRRTFVLISKIYGVADPLLNLGIPALLAEAGEQVLPFHMLPGADMAAAHPNMYWPFGQHILEAAATCARRPDLHAVLLTHHGCGPDSILGRYVRAIMGDKPYLAVEVDEHRSVVGVQTRVEAFLNSVRTRPAAAIRAVSTNRPHHADLPPLMPRALADLPSGAELLLPNLPPYSRIGQALLTAKGRACRLLPETDARSLSRGRAHTVTNESPALAALLGDVLCALNERPRGADGAAVLFPQCEGAETDGQFSRFLRIALDAEGMDAVAVFSPYLEDLAFPSAQAALELFLCLLAGDLVLAAPPARREAFLERICAAAESGRLDEGLLLALSGEIAKTQSGEPELTLFAVGEPLALFNGRLHDDILARAEAAGARVLRAPLSEALWSFWTQAMGMEGRQDAPLEVLDEMRRIHAAVAAPFGDAGPFLKDLDALPAVEDAEIGLYSGAFGRYRAARAALPGAAAQAVVAVSSMYENTGMTLDILGRGEGGQDRPPVLHLAFDGQGDAAANLKLSAFLNTIVAGRSST</sequence>
<organism evidence="7 8">
    <name type="scientific">Humidesulfovibrio mexicanus</name>
    <dbReference type="NCBI Taxonomy" id="147047"/>
    <lineage>
        <taxon>Bacteria</taxon>
        <taxon>Pseudomonadati</taxon>
        <taxon>Thermodesulfobacteriota</taxon>
        <taxon>Desulfovibrionia</taxon>
        <taxon>Desulfovibrionales</taxon>
        <taxon>Desulfovibrionaceae</taxon>
        <taxon>Humidesulfovibrio</taxon>
    </lineage>
</organism>
<dbReference type="RefSeq" id="WP_089271831.1">
    <property type="nucleotide sequence ID" value="NZ_FZOC01000001.1"/>
</dbReference>
<protein>
    <submittedName>
        <fullName evidence="7">CoA-substrate-specific enzyme activase, putative</fullName>
    </submittedName>
</protein>
<dbReference type="CDD" id="cd24035">
    <property type="entry name" value="ASKHA_NBD_O66634-like_rpt2"/>
    <property type="match status" value="1"/>
</dbReference>
<evidence type="ECO:0000313" key="7">
    <source>
        <dbReference type="EMBL" id="SNR67014.1"/>
    </source>
</evidence>
<dbReference type="SUPFAM" id="SSF53067">
    <property type="entry name" value="Actin-like ATPase domain"/>
    <property type="match status" value="2"/>
</dbReference>
<evidence type="ECO:0000259" key="6">
    <source>
        <dbReference type="Pfam" id="PF09989"/>
    </source>
</evidence>
<name>A0A238Y8U9_9BACT</name>
<dbReference type="Pfam" id="PF09989">
    <property type="entry name" value="DUF2229"/>
    <property type="match status" value="1"/>
</dbReference>
<gene>
    <name evidence="7" type="ORF">SAMN04488503_0754</name>
</gene>
<keyword evidence="2" id="KW-0479">Metal-binding</keyword>
<evidence type="ECO:0000256" key="1">
    <source>
        <dbReference type="ARBA" id="ARBA00001966"/>
    </source>
</evidence>
<evidence type="ECO:0000313" key="8">
    <source>
        <dbReference type="Proteomes" id="UP000198324"/>
    </source>
</evidence>
<dbReference type="NCBIfam" id="TIGR00241">
    <property type="entry name" value="CoA_E_activ"/>
    <property type="match status" value="1"/>
</dbReference>
<dbReference type="InterPro" id="IPR018709">
    <property type="entry name" value="CoA_activase_DUF2229"/>
</dbReference>
<dbReference type="GO" id="GO:0051536">
    <property type="term" value="F:iron-sulfur cluster binding"/>
    <property type="evidence" value="ECO:0007669"/>
    <property type="project" value="UniProtKB-KW"/>
</dbReference>
<dbReference type="PANTHER" id="PTHR32329:SF7">
    <property type="entry name" value="ACTIVATOR OF 2-HYDROXYACYL-COA-HYDRATASE"/>
    <property type="match status" value="1"/>
</dbReference>
<feature type="domain" description="ATPase BadF/BadG/BcrA/BcrD type" evidence="5">
    <location>
        <begin position="318"/>
        <end position="569"/>
    </location>
</feature>
<dbReference type="InterPro" id="IPR043129">
    <property type="entry name" value="ATPase_NBD"/>
</dbReference>
<dbReference type="InterPro" id="IPR008275">
    <property type="entry name" value="CoA_E_activase_dom"/>
</dbReference>
<keyword evidence="3" id="KW-0408">Iron</keyword>
<feature type="domain" description="ATPase BadF/BadG/BcrA/BcrD type" evidence="5">
    <location>
        <begin position="5"/>
        <end position="258"/>
    </location>
</feature>
<accession>A0A238Y8U9</accession>
<feature type="domain" description="DUF2229" evidence="6">
    <location>
        <begin position="626"/>
        <end position="844"/>
    </location>
</feature>
<keyword evidence="8" id="KW-1185">Reference proteome</keyword>
<reference evidence="7 8" key="1">
    <citation type="submission" date="2017-06" db="EMBL/GenBank/DDBJ databases">
        <authorList>
            <person name="Kim H.J."/>
            <person name="Triplett B.A."/>
        </authorList>
    </citation>
    <scope>NUCLEOTIDE SEQUENCE [LARGE SCALE GENOMIC DNA]</scope>
    <source>
        <strain evidence="7 8">DSM 13116</strain>
    </source>
</reference>
<dbReference type="InterPro" id="IPR002731">
    <property type="entry name" value="ATPase_BadF"/>
</dbReference>
<dbReference type="PANTHER" id="PTHR32329">
    <property type="entry name" value="BIFUNCTIONAL PROTEIN [INCLUDES 2-HYDROXYACYL-COA DEHYDRATASE (N-TER) AND ITS ACTIVATOR DOMAIN (C_TERM)-RELATED"/>
    <property type="match status" value="1"/>
</dbReference>
<dbReference type="InterPro" id="IPR051805">
    <property type="entry name" value="Dehydratase_Activator_Redct"/>
</dbReference>
<proteinExistence type="predicted"/>
<evidence type="ECO:0000256" key="3">
    <source>
        <dbReference type="ARBA" id="ARBA00023004"/>
    </source>
</evidence>
<evidence type="ECO:0000256" key="4">
    <source>
        <dbReference type="ARBA" id="ARBA00023014"/>
    </source>
</evidence>
<evidence type="ECO:0000259" key="5">
    <source>
        <dbReference type="Pfam" id="PF01869"/>
    </source>
</evidence>
<dbReference type="GO" id="GO:0046872">
    <property type="term" value="F:metal ion binding"/>
    <property type="evidence" value="ECO:0007669"/>
    <property type="project" value="UniProtKB-KW"/>
</dbReference>
<dbReference type="OrthoDB" id="9177882at2"/>
<dbReference type="Pfam" id="PF01869">
    <property type="entry name" value="BcrAD_BadFG"/>
    <property type="match status" value="2"/>
</dbReference>
<dbReference type="CDD" id="cd24034">
    <property type="entry name" value="ASKHA_NBD_O66634-like_rpt1"/>
    <property type="match status" value="1"/>
</dbReference>
<dbReference type="EMBL" id="FZOC01000001">
    <property type="protein sequence ID" value="SNR67014.1"/>
    <property type="molecule type" value="Genomic_DNA"/>
</dbReference>